<accession>A0A0K0FU41</accession>
<evidence type="ECO:0000256" key="1">
    <source>
        <dbReference type="SAM" id="Phobius"/>
    </source>
</evidence>
<protein>
    <submittedName>
        <fullName evidence="3">Plasmodium vivax Vir protein</fullName>
    </submittedName>
</protein>
<sequence length="217" mass="25489">MAFYPGTEEIIDGELYSNPNKKILPFTEKIVEKNKRFLDKYNKKIKFVNTNIFKNQNDDPSDHLVEQNNKICKMFDSMYKNGIKEHNFGKFSIFLSSNDSRCKHSNITEHYINKRRKSDKNSNNEKKPSAKVIKSKNIINDCEMNNDNNKWIKCSIPNIKCLQKVEKHKKCTNNGASVITAFIKTWNQLISAYVLLFLYLYLILEIRDALDPIIYYV</sequence>
<organism evidence="2 3">
    <name type="scientific">Strongyloides venezuelensis</name>
    <name type="common">Threadworm</name>
    <dbReference type="NCBI Taxonomy" id="75913"/>
    <lineage>
        <taxon>Eukaryota</taxon>
        <taxon>Metazoa</taxon>
        <taxon>Ecdysozoa</taxon>
        <taxon>Nematoda</taxon>
        <taxon>Chromadorea</taxon>
        <taxon>Rhabditida</taxon>
        <taxon>Tylenchina</taxon>
        <taxon>Panagrolaimomorpha</taxon>
        <taxon>Strongyloidoidea</taxon>
        <taxon>Strongyloididae</taxon>
        <taxon>Strongyloides</taxon>
    </lineage>
</organism>
<evidence type="ECO:0000313" key="3">
    <source>
        <dbReference type="WBParaSite" id="SVE_1585300.1"/>
    </source>
</evidence>
<keyword evidence="1" id="KW-1133">Transmembrane helix</keyword>
<reference evidence="2" key="1">
    <citation type="submission" date="2014-07" db="EMBL/GenBank/DDBJ databases">
        <authorList>
            <person name="Martin A.A"/>
            <person name="De Silva N."/>
        </authorList>
    </citation>
    <scope>NUCLEOTIDE SEQUENCE</scope>
</reference>
<dbReference type="WBParaSite" id="SVE_1585300.1">
    <property type="protein sequence ID" value="SVE_1585300.1"/>
    <property type="gene ID" value="SVE_1585300"/>
</dbReference>
<evidence type="ECO:0000313" key="2">
    <source>
        <dbReference type="Proteomes" id="UP000035680"/>
    </source>
</evidence>
<proteinExistence type="predicted"/>
<keyword evidence="2" id="KW-1185">Reference proteome</keyword>
<reference evidence="3" key="2">
    <citation type="submission" date="2015-08" db="UniProtKB">
        <authorList>
            <consortium name="WormBaseParasite"/>
        </authorList>
    </citation>
    <scope>IDENTIFICATION</scope>
</reference>
<dbReference type="AlphaFoldDB" id="A0A0K0FU41"/>
<keyword evidence="1" id="KW-0812">Transmembrane</keyword>
<feature type="transmembrane region" description="Helical" evidence="1">
    <location>
        <begin position="186"/>
        <end position="204"/>
    </location>
</feature>
<dbReference type="Proteomes" id="UP000035680">
    <property type="component" value="Unassembled WGS sequence"/>
</dbReference>
<keyword evidence="1" id="KW-0472">Membrane</keyword>
<name>A0A0K0FU41_STRVS</name>